<dbReference type="AlphaFoldDB" id="A0AAE1IT11"/>
<dbReference type="GO" id="GO:0008143">
    <property type="term" value="F:poly(A) binding"/>
    <property type="evidence" value="ECO:0007669"/>
    <property type="project" value="InterPro"/>
</dbReference>
<organism evidence="3 4">
    <name type="scientific">Acacia crassicarpa</name>
    <name type="common">northern wattle</name>
    <dbReference type="NCBI Taxonomy" id="499986"/>
    <lineage>
        <taxon>Eukaryota</taxon>
        <taxon>Viridiplantae</taxon>
        <taxon>Streptophyta</taxon>
        <taxon>Embryophyta</taxon>
        <taxon>Tracheophyta</taxon>
        <taxon>Spermatophyta</taxon>
        <taxon>Magnoliopsida</taxon>
        <taxon>eudicotyledons</taxon>
        <taxon>Gunneridae</taxon>
        <taxon>Pentapetalae</taxon>
        <taxon>rosids</taxon>
        <taxon>fabids</taxon>
        <taxon>Fabales</taxon>
        <taxon>Fabaceae</taxon>
        <taxon>Caesalpinioideae</taxon>
        <taxon>mimosoid clade</taxon>
        <taxon>Acacieae</taxon>
        <taxon>Acacia</taxon>
    </lineage>
</organism>
<dbReference type="EMBL" id="JAWXYG010000013">
    <property type="protein sequence ID" value="KAK4255179.1"/>
    <property type="molecule type" value="Genomic_DNA"/>
</dbReference>
<dbReference type="InterPro" id="IPR040366">
    <property type="entry name" value="Nab2/ZC3H14"/>
</dbReference>
<evidence type="ECO:0000313" key="3">
    <source>
        <dbReference type="EMBL" id="KAK4255179.1"/>
    </source>
</evidence>
<dbReference type="GO" id="GO:0005737">
    <property type="term" value="C:cytoplasm"/>
    <property type="evidence" value="ECO:0007669"/>
    <property type="project" value="TreeGrafter"/>
</dbReference>
<evidence type="ECO:0000313" key="4">
    <source>
        <dbReference type="Proteomes" id="UP001293593"/>
    </source>
</evidence>
<dbReference type="Gene3D" id="1.20.1390.10">
    <property type="entry name" value="PWI domain"/>
    <property type="match status" value="1"/>
</dbReference>
<feature type="domain" description="PWI" evidence="2">
    <location>
        <begin position="23"/>
        <end position="88"/>
    </location>
</feature>
<accession>A0AAE1IT11</accession>
<dbReference type="InterPro" id="IPR002483">
    <property type="entry name" value="PWI_dom"/>
</dbReference>
<dbReference type="GO" id="GO:0005634">
    <property type="term" value="C:nucleus"/>
    <property type="evidence" value="ECO:0007669"/>
    <property type="project" value="TreeGrafter"/>
</dbReference>
<evidence type="ECO:0000259" key="2">
    <source>
        <dbReference type="Pfam" id="PF01480"/>
    </source>
</evidence>
<dbReference type="Proteomes" id="UP001293593">
    <property type="component" value="Unassembled WGS sequence"/>
</dbReference>
<comment type="caution">
    <text evidence="3">The sequence shown here is derived from an EMBL/GenBank/DDBJ whole genome shotgun (WGS) entry which is preliminary data.</text>
</comment>
<name>A0AAE1IT11_9FABA</name>
<feature type="region of interest" description="Disordered" evidence="1">
    <location>
        <begin position="96"/>
        <end position="136"/>
    </location>
</feature>
<gene>
    <name evidence="3" type="ORF">QN277_008208</name>
</gene>
<reference evidence="3" key="1">
    <citation type="submission" date="2023-10" db="EMBL/GenBank/DDBJ databases">
        <title>Chromosome-level genome of the transformable northern wattle, Acacia crassicarpa.</title>
        <authorList>
            <person name="Massaro I."/>
            <person name="Sinha N.R."/>
            <person name="Poethig S."/>
            <person name="Leichty A.R."/>
        </authorList>
    </citation>
    <scope>NUCLEOTIDE SEQUENCE</scope>
    <source>
        <strain evidence="3">Acra3RX</strain>
        <tissue evidence="3">Leaf</tissue>
    </source>
</reference>
<feature type="region of interest" description="Disordered" evidence="1">
    <location>
        <begin position="197"/>
        <end position="217"/>
    </location>
</feature>
<protein>
    <recommendedName>
        <fullName evidence="2">PWI domain-containing protein</fullName>
    </recommendedName>
</protein>
<dbReference type="Pfam" id="PF01480">
    <property type="entry name" value="PWI"/>
    <property type="match status" value="1"/>
</dbReference>
<keyword evidence="4" id="KW-1185">Reference proteome</keyword>
<proteinExistence type="predicted"/>
<dbReference type="PANTHER" id="PTHR14738:SF32">
    <property type="entry name" value="RNA BINDING (RRM_RBD_RNP MOTIFS) FAMILY PROTEIN"/>
    <property type="match status" value="1"/>
</dbReference>
<dbReference type="PANTHER" id="PTHR14738">
    <property type="entry name" value="ZINC FINGER CCCH DOMAIN-CONTAINING PROTEIN 14"/>
    <property type="match status" value="1"/>
</dbReference>
<evidence type="ECO:0000256" key="1">
    <source>
        <dbReference type="SAM" id="MobiDB-lite"/>
    </source>
</evidence>
<sequence>MAKVDGANDETFKANLTIDGELKLKEMVNKKLKMMIGDFVEDTVAKYVVMLVKNGKCKEEAKNQLNHILGDQSGPFVCWLWEHLSEIENLHLYLQDDGSPKRTNENKNLNSESERRTLHGRSRRNQGWNELAKSTGPPPLLRSEFFGNLGEEGRTRVGERSSSLLKRKRGAEEISQETIFNPPKRLFQSAIQMLQGQSHKKLSSTEMLQDPFHKKLS</sequence>
<dbReference type="GO" id="GO:0043488">
    <property type="term" value="P:regulation of mRNA stability"/>
    <property type="evidence" value="ECO:0007669"/>
    <property type="project" value="InterPro"/>
</dbReference>